<dbReference type="EMBL" id="CP047045">
    <property type="protein sequence ID" value="QGZ96107.1"/>
    <property type="molecule type" value="Genomic_DNA"/>
</dbReference>
<dbReference type="Proteomes" id="UP000431269">
    <property type="component" value="Chromosome"/>
</dbReference>
<keyword evidence="3" id="KW-1185">Reference proteome</keyword>
<evidence type="ECO:0000313" key="3">
    <source>
        <dbReference type="Proteomes" id="UP000431269"/>
    </source>
</evidence>
<accession>A0A6I6MTK7</accession>
<name>A0A6I6MTK7_9CAUL</name>
<sequence length="70" mass="7754">MNHCCDSMERDLAQVCGQHADRFDCPDALITFNSETKRYGLIIHDGGSSAMTIAFCPWCGANLQSRGRTE</sequence>
<feature type="domain" description="DUF6980" evidence="1">
    <location>
        <begin position="2"/>
        <end position="67"/>
    </location>
</feature>
<protein>
    <recommendedName>
        <fullName evidence="1">DUF6980 domain-containing protein</fullName>
    </recommendedName>
</protein>
<evidence type="ECO:0000313" key="2">
    <source>
        <dbReference type="EMBL" id="QGZ96107.1"/>
    </source>
</evidence>
<proteinExistence type="predicted"/>
<evidence type="ECO:0000259" key="1">
    <source>
        <dbReference type="Pfam" id="PF22400"/>
    </source>
</evidence>
<gene>
    <name evidence="2" type="ORF">DSM104635_02964</name>
</gene>
<dbReference type="InterPro" id="IPR053918">
    <property type="entry name" value="DUF6980"/>
</dbReference>
<dbReference type="Pfam" id="PF22400">
    <property type="entry name" value="DUF6980"/>
    <property type="match status" value="1"/>
</dbReference>
<dbReference type="KEGG" id="tsv:DSM104635_02964"/>
<reference evidence="3" key="1">
    <citation type="submission" date="2019-12" db="EMBL/GenBank/DDBJ databases">
        <title>Complete genome of Terracaulis silvestris 0127_4.</title>
        <authorList>
            <person name="Vieira S."/>
            <person name="Riedel T."/>
            <person name="Sproer C."/>
            <person name="Pascual J."/>
            <person name="Boedeker C."/>
            <person name="Overmann J."/>
        </authorList>
    </citation>
    <scope>NUCLEOTIDE SEQUENCE [LARGE SCALE GENOMIC DNA]</scope>
    <source>
        <strain evidence="3">0127_4</strain>
    </source>
</reference>
<organism evidence="2 3">
    <name type="scientific">Terricaulis silvestris</name>
    <dbReference type="NCBI Taxonomy" id="2686094"/>
    <lineage>
        <taxon>Bacteria</taxon>
        <taxon>Pseudomonadati</taxon>
        <taxon>Pseudomonadota</taxon>
        <taxon>Alphaproteobacteria</taxon>
        <taxon>Caulobacterales</taxon>
        <taxon>Caulobacteraceae</taxon>
        <taxon>Terricaulis</taxon>
    </lineage>
</organism>
<dbReference type="AlphaFoldDB" id="A0A6I6MTK7"/>